<dbReference type="Gene3D" id="3.20.20.140">
    <property type="entry name" value="Metal-dependent hydrolases"/>
    <property type="match status" value="1"/>
</dbReference>
<evidence type="ECO:0000313" key="9">
    <source>
        <dbReference type="EMBL" id="CDU23211.1"/>
    </source>
</evidence>
<dbReference type="GO" id="GO:0046103">
    <property type="term" value="P:inosine biosynthetic process"/>
    <property type="evidence" value="ECO:0007669"/>
    <property type="project" value="TreeGrafter"/>
</dbReference>
<comment type="similarity">
    <text evidence="2">Belongs to the metallo-dependent hydrolases superfamily. Adenosine and AMP deaminases family.</text>
</comment>
<dbReference type="GO" id="GO:0046872">
    <property type="term" value="F:metal ion binding"/>
    <property type="evidence" value="ECO:0007669"/>
    <property type="project" value="UniProtKB-KW"/>
</dbReference>
<reference evidence="9" key="1">
    <citation type="submission" date="2014-06" db="EMBL/GenBank/DDBJ databases">
        <authorList>
            <person name="Ju J."/>
            <person name="Zhang J."/>
        </authorList>
    </citation>
    <scope>NUCLEOTIDE SEQUENCE</scope>
    <source>
        <strain evidence="9">SscI8</strain>
    </source>
</reference>
<gene>
    <name evidence="9" type="ORF">SPSC_01840</name>
</gene>
<dbReference type="EMBL" id="LK056662">
    <property type="protein sequence ID" value="CDU23211.1"/>
    <property type="molecule type" value="Genomic_DNA"/>
</dbReference>
<dbReference type="OrthoDB" id="272271at2759"/>
<dbReference type="GO" id="GO:0009117">
    <property type="term" value="P:nucleotide metabolic process"/>
    <property type="evidence" value="ECO:0007669"/>
    <property type="project" value="UniProtKB-KW"/>
</dbReference>
<proteinExistence type="inferred from homology"/>
<keyword evidence="6" id="KW-0546">Nucleotide metabolism</keyword>
<sequence>MTATRQTAFVQALPKIELHAHLNGSIRRSTLTSLASSRHIDPSNAFILTRWPRTLSEAFDVFRMIHSCVTSLADVERLAYEVAWDMEVDGVVYAEIRTTPRGMGAGGMEEYVRAVFKGFDRYASESGKVVLKLLLSVDRAKHSASEAERIVDLAHTHPGVVGIDLSGDPTKGTFSTFLPALLHARSLSLKTTLHAAETPHNHTEFSSMLDFHPDRFGHCCFVNTPNLTRLHQSHIPIELCLTSNILSNSVPSLEHHHFRLHYNPSAEGSVVCISTDDSGVFGSPLSNEYRLVMDGFGLGEREAFELAKRTLGATFLDKSRDGKDWHKIEAKFDAFEKSWDWN</sequence>
<dbReference type="GO" id="GO:0004000">
    <property type="term" value="F:adenosine deaminase activity"/>
    <property type="evidence" value="ECO:0007669"/>
    <property type="project" value="TreeGrafter"/>
</dbReference>
<name>A0A127ZAP7_9BASI</name>
<evidence type="ECO:0000256" key="6">
    <source>
        <dbReference type="ARBA" id="ARBA00023080"/>
    </source>
</evidence>
<dbReference type="PANTHER" id="PTHR11409">
    <property type="entry name" value="ADENOSINE DEAMINASE"/>
    <property type="match status" value="1"/>
</dbReference>
<dbReference type="InterPro" id="IPR001365">
    <property type="entry name" value="A_deaminase_dom"/>
</dbReference>
<keyword evidence="3" id="KW-0479">Metal-binding</keyword>
<accession>A0A127ZAP7</accession>
<keyword evidence="5" id="KW-0862">Zinc</keyword>
<organism evidence="9">
    <name type="scientific">Sporisorium scitamineum</name>
    <dbReference type="NCBI Taxonomy" id="49012"/>
    <lineage>
        <taxon>Eukaryota</taxon>
        <taxon>Fungi</taxon>
        <taxon>Dikarya</taxon>
        <taxon>Basidiomycota</taxon>
        <taxon>Ustilaginomycotina</taxon>
        <taxon>Ustilaginomycetes</taxon>
        <taxon>Ustilaginales</taxon>
        <taxon>Ustilaginaceae</taxon>
        <taxon>Sporisorium</taxon>
    </lineage>
</organism>
<dbReference type="InterPro" id="IPR006330">
    <property type="entry name" value="Ado/ade_deaminase"/>
</dbReference>
<dbReference type="Pfam" id="PF00962">
    <property type="entry name" value="A_deaminase"/>
    <property type="match status" value="1"/>
</dbReference>
<evidence type="ECO:0000256" key="7">
    <source>
        <dbReference type="ARBA" id="ARBA00048787"/>
    </source>
</evidence>
<keyword evidence="4" id="KW-0378">Hydrolase</keyword>
<evidence type="ECO:0000256" key="5">
    <source>
        <dbReference type="ARBA" id="ARBA00022833"/>
    </source>
</evidence>
<evidence type="ECO:0000256" key="1">
    <source>
        <dbReference type="ARBA" id="ARBA00001947"/>
    </source>
</evidence>
<dbReference type="GO" id="GO:0006154">
    <property type="term" value="P:adenosine catabolic process"/>
    <property type="evidence" value="ECO:0007669"/>
    <property type="project" value="TreeGrafter"/>
</dbReference>
<dbReference type="AlphaFoldDB" id="A0A127ZAP7"/>
<comment type="cofactor">
    <cofactor evidence="1">
        <name>Zn(2+)</name>
        <dbReference type="ChEBI" id="CHEBI:29105"/>
    </cofactor>
</comment>
<evidence type="ECO:0000256" key="4">
    <source>
        <dbReference type="ARBA" id="ARBA00022801"/>
    </source>
</evidence>
<dbReference type="SUPFAM" id="SSF51556">
    <property type="entry name" value="Metallo-dependent hydrolases"/>
    <property type="match status" value="1"/>
</dbReference>
<feature type="domain" description="Adenosine deaminase" evidence="8">
    <location>
        <begin position="14"/>
        <end position="320"/>
    </location>
</feature>
<evidence type="ECO:0000256" key="3">
    <source>
        <dbReference type="ARBA" id="ARBA00022723"/>
    </source>
</evidence>
<protein>
    <submittedName>
        <fullName evidence="9">Related to adenosine deaminase</fullName>
    </submittedName>
</protein>
<comment type="catalytic activity">
    <reaction evidence="7">
        <text>N(6)-methyl-AMP + H2O + H(+) = IMP + methylamine</text>
        <dbReference type="Rhea" id="RHEA:16001"/>
        <dbReference type="ChEBI" id="CHEBI:15377"/>
        <dbReference type="ChEBI" id="CHEBI:15378"/>
        <dbReference type="ChEBI" id="CHEBI:58053"/>
        <dbReference type="ChEBI" id="CHEBI:59338"/>
        <dbReference type="ChEBI" id="CHEBI:144842"/>
    </reaction>
    <physiologicalReaction direction="left-to-right" evidence="7">
        <dbReference type="Rhea" id="RHEA:16002"/>
    </physiologicalReaction>
</comment>
<dbReference type="InterPro" id="IPR032466">
    <property type="entry name" value="Metal_Hydrolase"/>
</dbReference>
<evidence type="ECO:0000259" key="8">
    <source>
        <dbReference type="Pfam" id="PF00962"/>
    </source>
</evidence>
<dbReference type="PANTHER" id="PTHR11409:SF42">
    <property type="entry name" value="ADENOSINE DEAMINASE-LIKE PROTEIN"/>
    <property type="match status" value="1"/>
</dbReference>
<evidence type="ECO:0000256" key="2">
    <source>
        <dbReference type="ARBA" id="ARBA00006676"/>
    </source>
</evidence>